<dbReference type="InterPro" id="IPR001715">
    <property type="entry name" value="CH_dom"/>
</dbReference>
<comment type="caution">
    <text evidence="3">The sequence shown here is derived from an EMBL/GenBank/DDBJ whole genome shotgun (WGS) entry which is preliminary data.</text>
</comment>
<evidence type="ECO:0000256" key="1">
    <source>
        <dbReference type="SAM" id="MobiDB-lite"/>
    </source>
</evidence>
<dbReference type="Proteomes" id="UP000284403">
    <property type="component" value="Unassembled WGS sequence"/>
</dbReference>
<dbReference type="GO" id="GO:0051015">
    <property type="term" value="F:actin filament binding"/>
    <property type="evidence" value="ECO:0007669"/>
    <property type="project" value="TreeGrafter"/>
</dbReference>
<feature type="compositionally biased region" description="Low complexity" evidence="1">
    <location>
        <begin position="301"/>
        <end position="322"/>
    </location>
</feature>
<name>A0A3R7MW42_9TRYP</name>
<dbReference type="AlphaFoldDB" id="A0A3R7MW42"/>
<organism evidence="3 4">
    <name type="scientific">Trypanosoma conorhini</name>
    <dbReference type="NCBI Taxonomy" id="83891"/>
    <lineage>
        <taxon>Eukaryota</taxon>
        <taxon>Discoba</taxon>
        <taxon>Euglenozoa</taxon>
        <taxon>Kinetoplastea</taxon>
        <taxon>Metakinetoplastina</taxon>
        <taxon>Trypanosomatida</taxon>
        <taxon>Trypanosomatidae</taxon>
        <taxon>Trypanosoma</taxon>
    </lineage>
</organism>
<feature type="region of interest" description="Disordered" evidence="1">
    <location>
        <begin position="271"/>
        <end position="333"/>
    </location>
</feature>
<gene>
    <name evidence="3" type="ORF">Tco025E_06491</name>
</gene>
<dbReference type="InterPro" id="IPR036872">
    <property type="entry name" value="CH_dom_sf"/>
</dbReference>
<sequence>MATALPELEGGEPRGLRRSCEAAVPDAGREPQLGEVKLCSEPGAPHGAVLRGTLAGLASNGSSESVPHAASPNAGVEPPKRLCSGPTRAAVDAIMAEECREWVAKVVGEAYNAEVLRAANFVDALRSGVVLHVLLQKLRDPPVPEEALHVPKRATGFYARDNVVTFLAKAAAAYQLVEAQLFTDSDLCDGKNDRAVVTCLLAIARIAYTRGSTKLAPAVVIYEQEIDARWRNVSQQQLDDLLREAEEEEVEAETAPTEQPQPAPILQEEASAAVANAADPGEGGEQTGKSEESPIELDEGATIPSAPEEAAETTVATATRITNCEPPTDTEEKTTGVAASAVQAATCEKKGGTVFYLRGGVIGKDPRKLGPAAAPKSKTTTTTTTTTVPAKPEAEPRLGKAKTDVRKVNLSEAPMYNPRRWDEIDTRLSIVLNTHFVKFPYSQIRFRRLSANPGEYVVYHRLTGHKQLLLARILQGRLMIRQSSRITSGASNWEELRPWLTRYEEESQR</sequence>
<keyword evidence="4" id="KW-1185">Reference proteome</keyword>
<feature type="region of interest" description="Disordered" evidence="1">
    <location>
        <begin position="244"/>
        <end position="263"/>
    </location>
</feature>
<dbReference type="EMBL" id="MKKU01000443">
    <property type="protein sequence ID" value="RNF12222.1"/>
    <property type="molecule type" value="Genomic_DNA"/>
</dbReference>
<dbReference type="PROSITE" id="PS50021">
    <property type="entry name" value="CH"/>
    <property type="match status" value="1"/>
</dbReference>
<dbReference type="GO" id="GO:0005884">
    <property type="term" value="C:actin filament"/>
    <property type="evidence" value="ECO:0007669"/>
    <property type="project" value="TreeGrafter"/>
</dbReference>
<feature type="domain" description="Calponin-homology (CH)" evidence="2">
    <location>
        <begin position="93"/>
        <end position="208"/>
    </location>
</feature>
<dbReference type="PANTHER" id="PTHR46756:SF18">
    <property type="entry name" value="GAS2-LIKE PROTEIN PICKLED EGGS"/>
    <property type="match status" value="1"/>
</dbReference>
<dbReference type="SUPFAM" id="SSF47576">
    <property type="entry name" value="Calponin-homology domain, CH-domain"/>
    <property type="match status" value="1"/>
</dbReference>
<evidence type="ECO:0000313" key="4">
    <source>
        <dbReference type="Proteomes" id="UP000284403"/>
    </source>
</evidence>
<feature type="region of interest" description="Disordered" evidence="1">
    <location>
        <begin position="366"/>
        <end position="392"/>
    </location>
</feature>
<evidence type="ECO:0000259" key="2">
    <source>
        <dbReference type="PROSITE" id="PS50021"/>
    </source>
</evidence>
<dbReference type="PANTHER" id="PTHR46756">
    <property type="entry name" value="TRANSGELIN"/>
    <property type="match status" value="1"/>
</dbReference>
<feature type="region of interest" description="Disordered" evidence="1">
    <location>
        <begin position="59"/>
        <end position="80"/>
    </location>
</feature>
<dbReference type="Gene3D" id="1.10.418.10">
    <property type="entry name" value="Calponin-like domain"/>
    <property type="match status" value="1"/>
</dbReference>
<dbReference type="GO" id="GO:0051764">
    <property type="term" value="P:actin crosslink formation"/>
    <property type="evidence" value="ECO:0007669"/>
    <property type="project" value="TreeGrafter"/>
</dbReference>
<accession>A0A3R7MW42</accession>
<proteinExistence type="predicted"/>
<dbReference type="GeneID" id="40320102"/>
<dbReference type="SMART" id="SM00033">
    <property type="entry name" value="CH"/>
    <property type="match status" value="1"/>
</dbReference>
<evidence type="ECO:0000313" key="3">
    <source>
        <dbReference type="EMBL" id="RNF12222.1"/>
    </source>
</evidence>
<reference evidence="3 4" key="1">
    <citation type="journal article" date="2018" name="BMC Genomics">
        <title>Genomic comparison of Trypanosoma conorhini and Trypanosoma rangeli to Trypanosoma cruzi strains of high and low virulence.</title>
        <authorList>
            <person name="Bradwell K.R."/>
            <person name="Koparde V.N."/>
            <person name="Matveyev A.V."/>
            <person name="Serrano M.G."/>
            <person name="Alves J.M."/>
            <person name="Parikh H."/>
            <person name="Huang B."/>
            <person name="Lee V."/>
            <person name="Espinosa-Alvarez O."/>
            <person name="Ortiz P.A."/>
            <person name="Costa-Martins A.G."/>
            <person name="Teixeira M.M."/>
            <person name="Buck G.A."/>
        </authorList>
    </citation>
    <scope>NUCLEOTIDE SEQUENCE [LARGE SCALE GENOMIC DNA]</scope>
    <source>
        <strain evidence="3 4">025E</strain>
    </source>
</reference>
<dbReference type="RefSeq" id="XP_029226516.1">
    <property type="nucleotide sequence ID" value="XM_029373368.1"/>
</dbReference>
<dbReference type="OrthoDB" id="21595at2759"/>
<dbReference type="GO" id="GO:0008093">
    <property type="term" value="F:cytoskeletal anchor activity"/>
    <property type="evidence" value="ECO:0007669"/>
    <property type="project" value="TreeGrafter"/>
</dbReference>
<protein>
    <recommendedName>
        <fullName evidence="2">Calponin-homology (CH) domain-containing protein</fullName>
    </recommendedName>
</protein>
<dbReference type="Pfam" id="PF00307">
    <property type="entry name" value="CH"/>
    <property type="match status" value="1"/>
</dbReference>